<evidence type="ECO:0000313" key="16">
    <source>
        <dbReference type="Proteomes" id="UP000278632"/>
    </source>
</evidence>
<dbReference type="PROSITE" id="PS00618">
    <property type="entry name" value="RECF_2"/>
    <property type="match status" value="1"/>
</dbReference>
<dbReference type="InterPro" id="IPR001238">
    <property type="entry name" value="DNA-binding_RecF"/>
</dbReference>
<dbReference type="SUPFAM" id="SSF52540">
    <property type="entry name" value="P-loop containing nucleoside triphosphate hydrolases"/>
    <property type="match status" value="1"/>
</dbReference>
<evidence type="ECO:0000313" key="15">
    <source>
        <dbReference type="EMBL" id="RNL47114.1"/>
    </source>
</evidence>
<evidence type="ECO:0000256" key="13">
    <source>
        <dbReference type="RuleBase" id="RU000578"/>
    </source>
</evidence>
<dbReference type="GO" id="GO:0006302">
    <property type="term" value="P:double-strand break repair"/>
    <property type="evidence" value="ECO:0007669"/>
    <property type="project" value="TreeGrafter"/>
</dbReference>
<dbReference type="InterPro" id="IPR003395">
    <property type="entry name" value="RecF/RecN/SMC_N"/>
</dbReference>
<keyword evidence="7 12" id="KW-0227">DNA damage</keyword>
<sequence length="373" mass="41287">MDLRISHISFCDFRSYETFDLSDIGPLTVFVGPNAAGKTNVIEGVQLLTAQSSFRNPTVPQLVRAGASFSRLQADVTDGSRQLALGVQLADGKKKHLLNGKPKRTADLKGLVPSVTFTPDDLELSKGSMSVRRTALDSLGSQLSANHYLIRRDYEKVLRHKNHLLKEDSSSLLIESMNEMIVTCGAQLACYRSALFEKLASSMSSYYSEITEGRESLTACYMPSWEDHDPSVPCSYSFGRDEARALLSRALQKRLPDEIARRRALIGPHADKIEFFIDESNAGVFGSQGQQRSVVLAFKLAEASLIQDILGRKPVLLLDDVMSELDSARRRALVSFVAGDIQTFITTTNLSYFDEDLLARARVVRLGDRGDRS</sequence>
<evidence type="ECO:0000259" key="14">
    <source>
        <dbReference type="Pfam" id="PF02463"/>
    </source>
</evidence>
<dbReference type="Gene3D" id="3.40.50.300">
    <property type="entry name" value="P-loop containing nucleotide triphosphate hydrolases"/>
    <property type="match status" value="1"/>
</dbReference>
<dbReference type="GO" id="GO:0003697">
    <property type="term" value="F:single-stranded DNA binding"/>
    <property type="evidence" value="ECO:0007669"/>
    <property type="project" value="UniProtKB-UniRule"/>
</dbReference>
<keyword evidence="4 12" id="KW-0963">Cytoplasm</keyword>
<evidence type="ECO:0000256" key="7">
    <source>
        <dbReference type="ARBA" id="ARBA00022763"/>
    </source>
</evidence>
<keyword evidence="12 13" id="KW-0742">SOS response</keyword>
<keyword evidence="6 12" id="KW-0547">Nucleotide-binding</keyword>
<comment type="subcellular location">
    <subcellularLocation>
        <location evidence="1 12 13">Cytoplasm</location>
    </subcellularLocation>
</comment>
<organism evidence="15 16">
    <name type="scientific">Paraeggerthella hongkongensis</name>
    <dbReference type="NCBI Taxonomy" id="230658"/>
    <lineage>
        <taxon>Bacteria</taxon>
        <taxon>Bacillati</taxon>
        <taxon>Actinomycetota</taxon>
        <taxon>Coriobacteriia</taxon>
        <taxon>Eggerthellales</taxon>
        <taxon>Eggerthellaceae</taxon>
        <taxon>Paraeggerthella</taxon>
    </lineage>
</organism>
<evidence type="ECO:0000256" key="11">
    <source>
        <dbReference type="ARBA" id="ARBA00025401"/>
    </source>
</evidence>
<keyword evidence="9 12" id="KW-0238">DNA-binding</keyword>
<accession>A0A3N0BGN1</accession>
<dbReference type="PANTHER" id="PTHR32182">
    <property type="entry name" value="DNA REPLICATION AND REPAIR PROTEIN RECF"/>
    <property type="match status" value="1"/>
</dbReference>
<name>A0A3N0BGN1_9ACTN</name>
<gene>
    <name evidence="12" type="primary">recF</name>
    <name evidence="15" type="ORF">DMP08_03600</name>
</gene>
<dbReference type="HAMAP" id="MF_00365">
    <property type="entry name" value="RecF"/>
    <property type="match status" value="1"/>
</dbReference>
<keyword evidence="8 12" id="KW-0067">ATP-binding</keyword>
<evidence type="ECO:0000256" key="12">
    <source>
        <dbReference type="HAMAP-Rule" id="MF_00365"/>
    </source>
</evidence>
<feature type="binding site" evidence="12">
    <location>
        <begin position="32"/>
        <end position="39"/>
    </location>
    <ligand>
        <name>ATP</name>
        <dbReference type="ChEBI" id="CHEBI:30616"/>
    </ligand>
</feature>
<keyword evidence="16" id="KW-1185">Reference proteome</keyword>
<dbReference type="PANTHER" id="PTHR32182:SF0">
    <property type="entry name" value="DNA REPLICATION AND REPAIR PROTEIN RECF"/>
    <property type="match status" value="1"/>
</dbReference>
<comment type="similarity">
    <text evidence="2 12 13">Belongs to the RecF family.</text>
</comment>
<dbReference type="InterPro" id="IPR018078">
    <property type="entry name" value="DNA-binding_RecF_CS"/>
</dbReference>
<evidence type="ECO:0000256" key="9">
    <source>
        <dbReference type="ARBA" id="ARBA00023125"/>
    </source>
</evidence>
<evidence type="ECO:0000256" key="8">
    <source>
        <dbReference type="ARBA" id="ARBA00022840"/>
    </source>
</evidence>
<dbReference type="NCBIfam" id="TIGR00611">
    <property type="entry name" value="recf"/>
    <property type="match status" value="1"/>
</dbReference>
<reference evidence="16" key="1">
    <citation type="submission" date="2018-05" db="EMBL/GenBank/DDBJ databases">
        <title>Genome Sequencing of selected type strains of the family Eggerthellaceae.</title>
        <authorList>
            <person name="Danylec N."/>
            <person name="Stoll D.A."/>
            <person name="Doetsch A."/>
            <person name="Huch M."/>
        </authorList>
    </citation>
    <scope>NUCLEOTIDE SEQUENCE [LARGE SCALE GENOMIC DNA]</scope>
    <source>
        <strain evidence="16">DSM 16106</strain>
    </source>
</reference>
<evidence type="ECO:0000256" key="4">
    <source>
        <dbReference type="ARBA" id="ARBA00022490"/>
    </source>
</evidence>
<keyword evidence="10 12" id="KW-0234">DNA repair</keyword>
<dbReference type="OrthoDB" id="9803889at2"/>
<evidence type="ECO:0000256" key="1">
    <source>
        <dbReference type="ARBA" id="ARBA00004496"/>
    </source>
</evidence>
<dbReference type="EMBL" id="QICD01000004">
    <property type="protein sequence ID" value="RNL47114.1"/>
    <property type="molecule type" value="Genomic_DNA"/>
</dbReference>
<dbReference type="Gene3D" id="1.20.1050.90">
    <property type="entry name" value="RecF/RecN/SMC, N-terminal domain"/>
    <property type="match status" value="1"/>
</dbReference>
<dbReference type="GO" id="GO:0009432">
    <property type="term" value="P:SOS response"/>
    <property type="evidence" value="ECO:0007669"/>
    <property type="project" value="UniProtKB-UniRule"/>
</dbReference>
<dbReference type="GO" id="GO:0005737">
    <property type="term" value="C:cytoplasm"/>
    <property type="evidence" value="ECO:0007669"/>
    <property type="project" value="UniProtKB-SubCell"/>
</dbReference>
<comment type="function">
    <text evidence="11 12 13">The RecF protein is involved in DNA metabolism; it is required for DNA replication and normal SOS inducibility. RecF binds preferentially to single-stranded, linear DNA. It also seems to bind ATP.</text>
</comment>
<dbReference type="InterPro" id="IPR042174">
    <property type="entry name" value="RecF_2"/>
</dbReference>
<dbReference type="Proteomes" id="UP000278632">
    <property type="component" value="Unassembled WGS sequence"/>
</dbReference>
<evidence type="ECO:0000256" key="2">
    <source>
        <dbReference type="ARBA" id="ARBA00008016"/>
    </source>
</evidence>
<dbReference type="GO" id="GO:0000731">
    <property type="term" value="P:DNA synthesis involved in DNA repair"/>
    <property type="evidence" value="ECO:0007669"/>
    <property type="project" value="TreeGrafter"/>
</dbReference>
<dbReference type="GO" id="GO:0005524">
    <property type="term" value="F:ATP binding"/>
    <property type="evidence" value="ECO:0007669"/>
    <property type="project" value="UniProtKB-UniRule"/>
</dbReference>
<dbReference type="GO" id="GO:0006260">
    <property type="term" value="P:DNA replication"/>
    <property type="evidence" value="ECO:0007669"/>
    <property type="project" value="UniProtKB-UniRule"/>
</dbReference>
<evidence type="ECO:0000256" key="3">
    <source>
        <dbReference type="ARBA" id="ARBA00020170"/>
    </source>
</evidence>
<evidence type="ECO:0000256" key="5">
    <source>
        <dbReference type="ARBA" id="ARBA00022705"/>
    </source>
</evidence>
<evidence type="ECO:0000256" key="10">
    <source>
        <dbReference type="ARBA" id="ARBA00023204"/>
    </source>
</evidence>
<dbReference type="RefSeq" id="WP_123191615.1">
    <property type="nucleotide sequence ID" value="NZ_QICD01000004.1"/>
</dbReference>
<protein>
    <recommendedName>
        <fullName evidence="3 12">DNA replication and repair protein RecF</fullName>
    </recommendedName>
</protein>
<proteinExistence type="inferred from homology"/>
<evidence type="ECO:0000256" key="6">
    <source>
        <dbReference type="ARBA" id="ARBA00022741"/>
    </source>
</evidence>
<dbReference type="Pfam" id="PF02463">
    <property type="entry name" value="SMC_N"/>
    <property type="match status" value="1"/>
</dbReference>
<keyword evidence="5 12" id="KW-0235">DNA replication</keyword>
<dbReference type="InterPro" id="IPR027417">
    <property type="entry name" value="P-loop_NTPase"/>
</dbReference>
<feature type="domain" description="RecF/RecN/SMC N-terminal" evidence="14">
    <location>
        <begin position="5"/>
        <end position="350"/>
    </location>
</feature>
<dbReference type="AlphaFoldDB" id="A0A3N0BGN1"/>
<comment type="caution">
    <text evidence="15">The sequence shown here is derived from an EMBL/GenBank/DDBJ whole genome shotgun (WGS) entry which is preliminary data.</text>
</comment>